<name>A0A1G8UYM7_9EURY</name>
<keyword evidence="2" id="KW-1185">Reference proteome</keyword>
<reference evidence="2" key="1">
    <citation type="submission" date="2016-10" db="EMBL/GenBank/DDBJ databases">
        <authorList>
            <person name="Varghese N."/>
            <person name="Submissions S."/>
        </authorList>
    </citation>
    <scope>NUCLEOTIDE SEQUENCE [LARGE SCALE GENOMIC DNA]</scope>
    <source>
        <strain evidence="2">B4,CECT 8067,JCM 17497</strain>
    </source>
</reference>
<protein>
    <submittedName>
        <fullName evidence="1">Uncharacterized protein</fullName>
    </submittedName>
</protein>
<organism evidence="1 2">
    <name type="scientific">Natronorubrum texcoconense</name>
    <dbReference type="NCBI Taxonomy" id="1095776"/>
    <lineage>
        <taxon>Archaea</taxon>
        <taxon>Methanobacteriati</taxon>
        <taxon>Methanobacteriota</taxon>
        <taxon>Stenosarchaea group</taxon>
        <taxon>Halobacteria</taxon>
        <taxon>Halobacteriales</taxon>
        <taxon>Natrialbaceae</taxon>
        <taxon>Natronorubrum</taxon>
    </lineage>
</organism>
<sequence>MVIHSLRTDTPLKNGLKGGGEYLLSRDLHNRQDFLAHQ</sequence>
<evidence type="ECO:0000313" key="1">
    <source>
        <dbReference type="EMBL" id="SDJ58911.1"/>
    </source>
</evidence>
<dbReference type="Proteomes" id="UP000198882">
    <property type="component" value="Unassembled WGS sequence"/>
</dbReference>
<gene>
    <name evidence="1" type="ORF">SAMN04515672_1090</name>
</gene>
<proteinExistence type="predicted"/>
<evidence type="ECO:0000313" key="2">
    <source>
        <dbReference type="Proteomes" id="UP000198882"/>
    </source>
</evidence>
<dbReference type="EMBL" id="FNFE01000001">
    <property type="protein sequence ID" value="SDJ58911.1"/>
    <property type="molecule type" value="Genomic_DNA"/>
</dbReference>
<accession>A0A1G8UYM7</accession>
<dbReference type="AlphaFoldDB" id="A0A1G8UYM7"/>
<dbReference type="STRING" id="1095776.SAMN04515672_1090"/>